<evidence type="ECO:0000259" key="6">
    <source>
        <dbReference type="Pfam" id="PF08662"/>
    </source>
</evidence>
<reference evidence="7 8" key="1">
    <citation type="submission" date="2019-01" db="EMBL/GenBank/DDBJ databases">
        <authorList>
            <person name="Ferrante I. M."/>
        </authorList>
    </citation>
    <scope>NUCLEOTIDE SEQUENCE [LARGE SCALE GENOMIC DNA]</scope>
    <source>
        <strain evidence="7 8">B856</strain>
    </source>
</reference>
<evidence type="ECO:0000313" key="8">
    <source>
        <dbReference type="Proteomes" id="UP000291116"/>
    </source>
</evidence>
<dbReference type="Proteomes" id="UP000291116">
    <property type="component" value="Unassembled WGS sequence"/>
</dbReference>
<dbReference type="Pfam" id="PF08662">
    <property type="entry name" value="eIF2A"/>
    <property type="match status" value="1"/>
</dbReference>
<keyword evidence="4" id="KW-0648">Protein biosynthesis</keyword>
<dbReference type="InterPro" id="IPR013979">
    <property type="entry name" value="TIF_beta_prop-like"/>
</dbReference>
<evidence type="ECO:0000256" key="4">
    <source>
        <dbReference type="ARBA" id="ARBA00022917"/>
    </source>
</evidence>
<evidence type="ECO:0000313" key="7">
    <source>
        <dbReference type="EMBL" id="VEU39789.1"/>
    </source>
</evidence>
<evidence type="ECO:0000256" key="3">
    <source>
        <dbReference type="ARBA" id="ARBA00022737"/>
    </source>
</evidence>
<feature type="compositionally biased region" description="Basic and acidic residues" evidence="5">
    <location>
        <begin position="615"/>
        <end position="651"/>
    </location>
</feature>
<keyword evidence="1" id="KW-0396">Initiation factor</keyword>
<feature type="compositionally biased region" description="Basic and acidic residues" evidence="5">
    <location>
        <begin position="513"/>
        <end position="522"/>
    </location>
</feature>
<sequence length="651" mass="71383">MSDALPPCRLLFRSKEGIEIFSVRSERDAEPLPPATDRKFLLKGASSFQTMLPDGSAVLVHRPDKGIVKIDLDGNDTQNSDQPFFPNTSKVQIMDVSPKGSYLLTWERGSANESENNLKVWNTSTGECVTGFRRKMINRNCWPYLQWTHDEKFAFLLTTNEVRIYPGTFPQKAETRFVDKIRIPQITQMSLPSSTATDSVGKILFAAFIGKDKNKPARAALYEYPPANESASPYPAIASKSLFNAEEMTVHWSPRGDVALIALQSSVDNTGESYYGSSSLFLMSQQTSNDAIAVPLPQEGPVLDVGWMPNAEKPPCFAVAAGRMPSMASLHNGRDGKATFLFGNRHQNTVSWAPHGRFVNLAGFGNLAGGMTFWDKNKGKQIPPGTPVTASETTQFGWSPDSRLFVVATTSPRMNVSNGVNLYRYNGEKINNNVLPWNNENYLPDRLLQATFVPAAPEVVYPDRPQSPSLKDLGTGPDAAAASAAAAPKPAGRYIPPSQRNRAGRGGGNSLADRMRAEKEGKMLGAQKVTKTTPGMKRGVVGATGKVVVGMAPPEQKEGKSKSALRREKQQQKKKEEAARKALEEKLAAEQKAQEEANKPVDPVKRAKKINKVLRQIDELKQKDPSELNEDQAKKVASEPSLREELAKLSV</sequence>
<dbReference type="GO" id="GO:0022627">
    <property type="term" value="C:cytosolic small ribosomal subunit"/>
    <property type="evidence" value="ECO:0007669"/>
    <property type="project" value="TreeGrafter"/>
</dbReference>
<dbReference type="GO" id="GO:0043022">
    <property type="term" value="F:ribosome binding"/>
    <property type="evidence" value="ECO:0007669"/>
    <property type="project" value="TreeGrafter"/>
</dbReference>
<protein>
    <recommendedName>
        <fullName evidence="6">Translation initiation factor beta propellor-like domain-containing protein</fullName>
    </recommendedName>
</protein>
<feature type="compositionally biased region" description="Low complexity" evidence="5">
    <location>
        <begin position="539"/>
        <end position="550"/>
    </location>
</feature>
<dbReference type="AlphaFoldDB" id="A0A448ZCL5"/>
<dbReference type="EMBL" id="CAACVS010000236">
    <property type="protein sequence ID" value="VEU39789.1"/>
    <property type="molecule type" value="Genomic_DNA"/>
</dbReference>
<organism evidence="7 8">
    <name type="scientific">Pseudo-nitzschia multistriata</name>
    <dbReference type="NCBI Taxonomy" id="183589"/>
    <lineage>
        <taxon>Eukaryota</taxon>
        <taxon>Sar</taxon>
        <taxon>Stramenopiles</taxon>
        <taxon>Ochrophyta</taxon>
        <taxon>Bacillariophyta</taxon>
        <taxon>Bacillariophyceae</taxon>
        <taxon>Bacillariophycidae</taxon>
        <taxon>Bacillariales</taxon>
        <taxon>Bacillariaceae</taxon>
        <taxon>Pseudo-nitzschia</taxon>
    </lineage>
</organism>
<accession>A0A448ZCL5</accession>
<feature type="region of interest" description="Disordered" evidence="5">
    <location>
        <begin position="460"/>
        <end position="651"/>
    </location>
</feature>
<feature type="domain" description="Translation initiation factor beta propellor-like" evidence="6">
    <location>
        <begin position="240"/>
        <end position="433"/>
    </location>
</feature>
<keyword evidence="8" id="KW-1185">Reference proteome</keyword>
<dbReference type="InterPro" id="IPR011387">
    <property type="entry name" value="TIF2A"/>
</dbReference>
<evidence type="ECO:0000256" key="1">
    <source>
        <dbReference type="ARBA" id="ARBA00022540"/>
    </source>
</evidence>
<dbReference type="GO" id="GO:0003743">
    <property type="term" value="F:translation initiation factor activity"/>
    <property type="evidence" value="ECO:0007669"/>
    <property type="project" value="UniProtKB-KW"/>
</dbReference>
<gene>
    <name evidence="7" type="ORF">PSNMU_V1.4_AUG-EV-PASAV3_0066660</name>
</gene>
<dbReference type="GO" id="GO:0003729">
    <property type="term" value="F:mRNA binding"/>
    <property type="evidence" value="ECO:0007669"/>
    <property type="project" value="TreeGrafter"/>
</dbReference>
<dbReference type="GO" id="GO:0000049">
    <property type="term" value="F:tRNA binding"/>
    <property type="evidence" value="ECO:0007669"/>
    <property type="project" value="TreeGrafter"/>
</dbReference>
<feature type="compositionally biased region" description="Basic and acidic residues" evidence="5">
    <location>
        <begin position="555"/>
        <end position="605"/>
    </location>
</feature>
<evidence type="ECO:0000256" key="2">
    <source>
        <dbReference type="ARBA" id="ARBA00022574"/>
    </source>
</evidence>
<keyword evidence="3" id="KW-0677">Repeat</keyword>
<evidence type="ECO:0000256" key="5">
    <source>
        <dbReference type="SAM" id="MobiDB-lite"/>
    </source>
</evidence>
<dbReference type="PANTHER" id="PTHR13227">
    <property type="entry name" value="EUKARYOTIC TRANSLATION INITIATION FACTOR 2A"/>
    <property type="match status" value="1"/>
</dbReference>
<dbReference type="PANTHER" id="PTHR13227:SF0">
    <property type="entry name" value="EUKARYOTIC TRANSLATION INITIATION FACTOR 2A"/>
    <property type="match status" value="1"/>
</dbReference>
<keyword evidence="2" id="KW-0853">WD repeat</keyword>
<proteinExistence type="predicted"/>
<name>A0A448ZCL5_9STRA</name>
<dbReference type="SUPFAM" id="SSF82171">
    <property type="entry name" value="DPP6 N-terminal domain-like"/>
    <property type="match status" value="1"/>
</dbReference>
<feature type="compositionally biased region" description="Low complexity" evidence="5">
    <location>
        <begin position="477"/>
        <end position="491"/>
    </location>
</feature>
<dbReference type="OrthoDB" id="2194683at2759"/>